<dbReference type="NCBIfam" id="TIGR01979">
    <property type="entry name" value="sufS"/>
    <property type="match status" value="1"/>
</dbReference>
<dbReference type="InterPro" id="IPR000192">
    <property type="entry name" value="Aminotrans_V_dom"/>
</dbReference>
<dbReference type="InterPro" id="IPR015424">
    <property type="entry name" value="PyrdxlP-dep_Trfase"/>
</dbReference>
<dbReference type="SUPFAM" id="SSF53383">
    <property type="entry name" value="PLP-dependent transferases"/>
    <property type="match status" value="1"/>
</dbReference>
<comment type="cofactor">
    <cofactor evidence="1">
        <name>pyridoxal 5'-phosphate</name>
        <dbReference type="ChEBI" id="CHEBI:597326"/>
    </cofactor>
</comment>
<dbReference type="Gene3D" id="3.40.640.10">
    <property type="entry name" value="Type I PLP-dependent aspartate aminotransferase-like (Major domain)"/>
    <property type="match status" value="1"/>
</dbReference>
<dbReference type="Gene3D" id="3.90.1150.10">
    <property type="entry name" value="Aspartate Aminotransferase, domain 1"/>
    <property type="match status" value="1"/>
</dbReference>
<dbReference type="InterPro" id="IPR020578">
    <property type="entry name" value="Aminotrans_V_PyrdxlP_BS"/>
</dbReference>
<gene>
    <name evidence="8" type="ORF">METZ01_LOCUS64062</name>
</gene>
<dbReference type="InterPro" id="IPR015422">
    <property type="entry name" value="PyrdxlP-dep_Trfase_small"/>
</dbReference>
<evidence type="ECO:0000313" key="8">
    <source>
        <dbReference type="EMBL" id="SVA11208.1"/>
    </source>
</evidence>
<protein>
    <recommendedName>
        <fullName evidence="3">cysteine desulfurase</fullName>
        <ecNumber evidence="3">2.8.1.7</ecNumber>
    </recommendedName>
</protein>
<dbReference type="PROSITE" id="PS00595">
    <property type="entry name" value="AA_TRANSFER_CLASS_5"/>
    <property type="match status" value="1"/>
</dbReference>
<evidence type="ECO:0000256" key="1">
    <source>
        <dbReference type="ARBA" id="ARBA00001933"/>
    </source>
</evidence>
<proteinExistence type="inferred from homology"/>
<dbReference type="EMBL" id="UINC01004028">
    <property type="protein sequence ID" value="SVA11208.1"/>
    <property type="molecule type" value="Genomic_DNA"/>
</dbReference>
<dbReference type="GO" id="GO:0030170">
    <property type="term" value="F:pyridoxal phosphate binding"/>
    <property type="evidence" value="ECO:0007669"/>
    <property type="project" value="InterPro"/>
</dbReference>
<dbReference type="PANTHER" id="PTHR43586">
    <property type="entry name" value="CYSTEINE DESULFURASE"/>
    <property type="match status" value="1"/>
</dbReference>
<organism evidence="8">
    <name type="scientific">marine metagenome</name>
    <dbReference type="NCBI Taxonomy" id="408172"/>
    <lineage>
        <taxon>unclassified sequences</taxon>
        <taxon>metagenomes</taxon>
        <taxon>ecological metagenomes</taxon>
    </lineage>
</organism>
<evidence type="ECO:0000256" key="3">
    <source>
        <dbReference type="ARBA" id="ARBA00012239"/>
    </source>
</evidence>
<reference evidence="8" key="1">
    <citation type="submission" date="2018-05" db="EMBL/GenBank/DDBJ databases">
        <authorList>
            <person name="Lanie J.A."/>
            <person name="Ng W.-L."/>
            <person name="Kazmierczak K.M."/>
            <person name="Andrzejewski T.M."/>
            <person name="Davidsen T.M."/>
            <person name="Wayne K.J."/>
            <person name="Tettelin H."/>
            <person name="Glass J.I."/>
            <person name="Rusch D."/>
            <person name="Podicherti R."/>
            <person name="Tsui H.-C.T."/>
            <person name="Winkler M.E."/>
        </authorList>
    </citation>
    <scope>NUCLEOTIDE SEQUENCE</scope>
</reference>
<comment type="catalytic activity">
    <reaction evidence="6">
        <text>(sulfur carrier)-H + L-cysteine = (sulfur carrier)-SH + L-alanine</text>
        <dbReference type="Rhea" id="RHEA:43892"/>
        <dbReference type="Rhea" id="RHEA-COMP:14737"/>
        <dbReference type="Rhea" id="RHEA-COMP:14739"/>
        <dbReference type="ChEBI" id="CHEBI:29917"/>
        <dbReference type="ChEBI" id="CHEBI:35235"/>
        <dbReference type="ChEBI" id="CHEBI:57972"/>
        <dbReference type="ChEBI" id="CHEBI:64428"/>
        <dbReference type="EC" id="2.8.1.7"/>
    </reaction>
</comment>
<sequence>MFEDIRKKFPVYEKNPDLIFLDTAASALKPYDMIDAINNCYSYEYANVHRGLYSLSSKLTKKFEDVRVKVSNFISSKSYENIIFTKSATEGINLVVEKFSEKYLSEGDEVIISYLEHHANIVPWHMAAQKYKFKVVPIELTDKSEIDYEDLKNKITSRTKFISLTHMSNVTGSLTDFDIVKEIIKNLNIPLMIDGCQFVAHSELNVTDLDCDFYVFSGHKLYGPSGIGVLYMKERWFDDLDPYQGGGSMIENVDIHHTTYAKGFQKFEAGTPPIAEVIGLGASIEFVTSLDLKKIFIHEKELHDYALDKLKDINSLNVYGSGLIKGAIISFNISDIHANDLAMILDQKNVAIRTGHHCAQPLMKYLNISFSARASFGVYNNRDDVDFFVNSLLEAKKFLT</sequence>
<name>A0A381T6J0_9ZZZZ</name>
<keyword evidence="5" id="KW-0663">Pyridoxal phosphate</keyword>
<evidence type="ECO:0000259" key="7">
    <source>
        <dbReference type="Pfam" id="PF00266"/>
    </source>
</evidence>
<dbReference type="InterPro" id="IPR015421">
    <property type="entry name" value="PyrdxlP-dep_Trfase_major"/>
</dbReference>
<evidence type="ECO:0000256" key="6">
    <source>
        <dbReference type="ARBA" id="ARBA00050776"/>
    </source>
</evidence>
<dbReference type="GO" id="GO:0031071">
    <property type="term" value="F:cysteine desulfurase activity"/>
    <property type="evidence" value="ECO:0007669"/>
    <property type="project" value="UniProtKB-EC"/>
</dbReference>
<dbReference type="EC" id="2.8.1.7" evidence="3"/>
<dbReference type="InterPro" id="IPR010970">
    <property type="entry name" value="Cys_dSase_SufS"/>
</dbReference>
<accession>A0A381T6J0</accession>
<dbReference type="Pfam" id="PF00266">
    <property type="entry name" value="Aminotran_5"/>
    <property type="match status" value="1"/>
</dbReference>
<evidence type="ECO:0000256" key="2">
    <source>
        <dbReference type="ARBA" id="ARBA00010447"/>
    </source>
</evidence>
<comment type="similarity">
    <text evidence="2">Belongs to the class-V pyridoxal-phosphate-dependent aminotransferase family. Csd subfamily.</text>
</comment>
<evidence type="ECO:0000256" key="5">
    <source>
        <dbReference type="ARBA" id="ARBA00022898"/>
    </source>
</evidence>
<dbReference type="PANTHER" id="PTHR43586:SF8">
    <property type="entry name" value="CYSTEINE DESULFURASE 1, CHLOROPLASTIC"/>
    <property type="match status" value="1"/>
</dbReference>
<dbReference type="GO" id="GO:0006534">
    <property type="term" value="P:cysteine metabolic process"/>
    <property type="evidence" value="ECO:0007669"/>
    <property type="project" value="InterPro"/>
</dbReference>
<dbReference type="CDD" id="cd06453">
    <property type="entry name" value="SufS_like"/>
    <property type="match status" value="1"/>
</dbReference>
<feature type="domain" description="Aminotransferase class V" evidence="7">
    <location>
        <begin position="19"/>
        <end position="387"/>
    </location>
</feature>
<keyword evidence="4" id="KW-0808">Transferase</keyword>
<evidence type="ECO:0000256" key="4">
    <source>
        <dbReference type="ARBA" id="ARBA00022679"/>
    </source>
</evidence>
<dbReference type="AlphaFoldDB" id="A0A381T6J0"/>